<gene>
    <name evidence="2" type="ORF">ACFQZU_09640</name>
</gene>
<name>A0ABW3BE15_9ACTN</name>
<sequence length="98" mass="10223">RTIPKGAPWPGWPEGRAEVLGEPPADDHGSPGTRSLATAPYPSLLARLAAFPQAARFGAVALTITIWDARVTFVALIAGCVLAVTAELTGQTDDETAR</sequence>
<evidence type="ECO:0000313" key="2">
    <source>
        <dbReference type="EMBL" id="MFD0801577.1"/>
    </source>
</evidence>
<dbReference type="Proteomes" id="UP001596956">
    <property type="component" value="Unassembled WGS sequence"/>
</dbReference>
<keyword evidence="3" id="KW-1185">Reference proteome</keyword>
<comment type="caution">
    <text evidence="2">The sequence shown here is derived from an EMBL/GenBank/DDBJ whole genome shotgun (WGS) entry which is preliminary data.</text>
</comment>
<evidence type="ECO:0000256" key="1">
    <source>
        <dbReference type="SAM" id="MobiDB-lite"/>
    </source>
</evidence>
<accession>A0ABW3BE15</accession>
<reference evidence="3" key="1">
    <citation type="journal article" date="2019" name="Int. J. Syst. Evol. Microbiol.">
        <title>The Global Catalogue of Microorganisms (GCM) 10K type strain sequencing project: providing services to taxonomists for standard genome sequencing and annotation.</title>
        <authorList>
            <consortium name="The Broad Institute Genomics Platform"/>
            <consortium name="The Broad Institute Genome Sequencing Center for Infectious Disease"/>
            <person name="Wu L."/>
            <person name="Ma J."/>
        </authorList>
    </citation>
    <scope>NUCLEOTIDE SEQUENCE [LARGE SCALE GENOMIC DNA]</scope>
    <source>
        <strain evidence="3">CCUG 63369</strain>
    </source>
</reference>
<protein>
    <submittedName>
        <fullName evidence="2">Uncharacterized protein</fullName>
    </submittedName>
</protein>
<feature type="region of interest" description="Disordered" evidence="1">
    <location>
        <begin position="1"/>
        <end position="36"/>
    </location>
</feature>
<proteinExistence type="predicted"/>
<organism evidence="2 3">
    <name type="scientific">Streptomonospora algeriensis</name>
    <dbReference type="NCBI Taxonomy" id="995084"/>
    <lineage>
        <taxon>Bacteria</taxon>
        <taxon>Bacillati</taxon>
        <taxon>Actinomycetota</taxon>
        <taxon>Actinomycetes</taxon>
        <taxon>Streptosporangiales</taxon>
        <taxon>Nocardiopsidaceae</taxon>
        <taxon>Streptomonospora</taxon>
    </lineage>
</organism>
<feature type="compositionally biased region" description="Basic and acidic residues" evidence="1">
    <location>
        <begin position="15"/>
        <end position="29"/>
    </location>
</feature>
<dbReference type="EMBL" id="JBHTHR010000250">
    <property type="protein sequence ID" value="MFD0801577.1"/>
    <property type="molecule type" value="Genomic_DNA"/>
</dbReference>
<feature type="non-terminal residue" evidence="2">
    <location>
        <position position="1"/>
    </location>
</feature>
<evidence type="ECO:0000313" key="3">
    <source>
        <dbReference type="Proteomes" id="UP001596956"/>
    </source>
</evidence>